<reference evidence="3 4" key="1">
    <citation type="submission" date="2021-07" db="EMBL/GenBank/DDBJ databases">
        <title>Characterization of Violacein-producing bacteria and related species.</title>
        <authorList>
            <person name="Wilson H.S."/>
            <person name="De Leon M.E."/>
        </authorList>
    </citation>
    <scope>NUCLEOTIDE SEQUENCE [LARGE SCALE GENOMIC DNA]</scope>
    <source>
        <strain evidence="3 4">HSC-2F05</strain>
    </source>
</reference>
<protein>
    <submittedName>
        <fullName evidence="3">Glycosyltransferase</fullName>
        <ecNumber evidence="3">2.4.-.-</ecNumber>
    </submittedName>
</protein>
<dbReference type="PANTHER" id="PTHR46401">
    <property type="entry name" value="GLYCOSYLTRANSFERASE WBBK-RELATED"/>
    <property type="match status" value="1"/>
</dbReference>
<keyword evidence="3" id="KW-0328">Glycosyltransferase</keyword>
<dbReference type="Gene3D" id="3.40.50.2000">
    <property type="entry name" value="Glycogen Phosphorylase B"/>
    <property type="match status" value="2"/>
</dbReference>
<feature type="domain" description="Glycosyl transferase family 1" evidence="1">
    <location>
        <begin position="778"/>
        <end position="928"/>
    </location>
</feature>
<dbReference type="SUPFAM" id="SSF53756">
    <property type="entry name" value="UDP-Glycosyltransferase/glycogen phosphorylase"/>
    <property type="match status" value="2"/>
</dbReference>
<keyword evidence="4" id="KW-1185">Reference proteome</keyword>
<gene>
    <name evidence="3" type="ORF">LE190_00310</name>
</gene>
<evidence type="ECO:0000259" key="1">
    <source>
        <dbReference type="Pfam" id="PF00534"/>
    </source>
</evidence>
<evidence type="ECO:0000259" key="2">
    <source>
        <dbReference type="Pfam" id="PF13524"/>
    </source>
</evidence>
<feature type="domain" description="Spore protein YkvP/CgeB glycosyl transferase-like" evidence="2">
    <location>
        <begin position="374"/>
        <end position="522"/>
    </location>
</feature>
<dbReference type="Pfam" id="PF13524">
    <property type="entry name" value="Glyco_trans_1_2"/>
    <property type="match status" value="1"/>
</dbReference>
<dbReference type="InterPro" id="IPR055259">
    <property type="entry name" value="YkvP/CgeB_Glyco_trans-like"/>
</dbReference>
<dbReference type="PANTHER" id="PTHR46401:SF9">
    <property type="entry name" value="MANNOSYLTRANSFERASE A"/>
    <property type="match status" value="1"/>
</dbReference>
<dbReference type="Pfam" id="PF00534">
    <property type="entry name" value="Glycos_transf_1"/>
    <property type="match status" value="1"/>
</dbReference>
<dbReference type="CDD" id="cd03809">
    <property type="entry name" value="GT4_MtfB-like"/>
    <property type="match status" value="1"/>
</dbReference>
<dbReference type="RefSeq" id="WP_225236850.1">
    <property type="nucleotide sequence ID" value="NZ_JAHYBX010000001.1"/>
</dbReference>
<dbReference type="GO" id="GO:0016757">
    <property type="term" value="F:glycosyltransferase activity"/>
    <property type="evidence" value="ECO:0007669"/>
    <property type="project" value="UniProtKB-KW"/>
</dbReference>
<sequence>MRIVFDFLDLAAHDASAALQLAQALGSELVPPMRLVIAAPLADADWLQTLRLACAELPVQVRAFDLPATGAPRAALREHALAGMAPDVVLLPAATAPATGLPFPVLACDPATADAGRLLAQLAATAAETVAAPVGRKSRLAYVSPLPPARSGIADYSAELIPELAKYYEIELVVDQDQVQSSDRRLDGYPLRSPDWLRAHADSCERVLYHVGNSHAHQHMFELLREVPGIVVLHDFYLSGVLDNLEREAYLPNGFMKALYESHGYTGLLAHRKEGRNPAIWAFPVNKGVLDSADGVIVHADFSKALATRWYGEGAAEGWRTIPLLRGRQDATALPEARAAARARLGLAEDDFLVTSFGMLGRTKLNEELLDAFLASPLAQDPRCRLVFVGENDPGLYGAGLVRTIGASAAAQRIKVSGFVDAATYADYLAASDCAVQLRTSTRGETSASVLDCLLYGIPTIVNAHGSTASIDDTLLLKLPDAFSREELAAALARLRGEPALRAELAARALAHMAREHAPAHVGRLYAEAIEDCARLGRASSYRKVVRACAPHFEDHQLPPLAAAIAFNRAPQAPRQLLVDVSAVVQSDLKTGIQRVVRSILLSLIADPPPGFRIEPVYSHGGNRSYQYARQFGLQMVGEGNNGALLMEDAPVELRPGDVFFGLDLFTNGTSQNEQLLLSMRDRGVGIYFVVFDILPMLRPDVFPFGTEQYFGDFLRTVHKVSDGVLCISRAVADELAAWIASQGLQRRAPLRLGHFHLGADIDASAPSFGLPPDADQVLAALKQRPSFLMVGTVEPRKGHTQSLDAFELLWERGVDVNLVVVGKQGWMMEKLCERMAAHPEAGRRLFWMNGISDEMLLKLYGGAAALLSPSEGEGFGLPLIEAAQHGIPIIARSLPVFREVAGEHAYYFDGLAPRDLADAIAAWLDLQRAGQAPQSTGMPWLTWDQSAQQVLDGLVRQQWYRVLPGTDAPDA</sequence>
<evidence type="ECO:0000313" key="3">
    <source>
        <dbReference type="EMBL" id="MCA1854370.1"/>
    </source>
</evidence>
<proteinExistence type="predicted"/>
<dbReference type="Proteomes" id="UP001198602">
    <property type="component" value="Unassembled WGS sequence"/>
</dbReference>
<comment type="caution">
    <text evidence="3">The sequence shown here is derived from an EMBL/GenBank/DDBJ whole genome shotgun (WGS) entry which is preliminary data.</text>
</comment>
<keyword evidence="3" id="KW-0808">Transferase</keyword>
<accession>A0ABS7Y3Y1</accession>
<dbReference type="InterPro" id="IPR001296">
    <property type="entry name" value="Glyco_trans_1"/>
</dbReference>
<name>A0ABS7Y3Y1_9BURK</name>
<evidence type="ECO:0000313" key="4">
    <source>
        <dbReference type="Proteomes" id="UP001198602"/>
    </source>
</evidence>
<dbReference type="EMBL" id="JAHYBX010000001">
    <property type="protein sequence ID" value="MCA1854370.1"/>
    <property type="molecule type" value="Genomic_DNA"/>
</dbReference>
<organism evidence="3 4">
    <name type="scientific">Massilia hydrophila</name>
    <dbReference type="NCBI Taxonomy" id="3044279"/>
    <lineage>
        <taxon>Bacteria</taxon>
        <taxon>Pseudomonadati</taxon>
        <taxon>Pseudomonadota</taxon>
        <taxon>Betaproteobacteria</taxon>
        <taxon>Burkholderiales</taxon>
        <taxon>Oxalobacteraceae</taxon>
        <taxon>Telluria group</taxon>
        <taxon>Massilia</taxon>
    </lineage>
</organism>
<dbReference type="EC" id="2.4.-.-" evidence="3"/>